<dbReference type="Pfam" id="PF00685">
    <property type="entry name" value="Sulfotransfer_1"/>
    <property type="match status" value="1"/>
</dbReference>
<dbReference type="AlphaFoldDB" id="A9KCA0"/>
<name>A9KCA0_COXBN</name>
<evidence type="ECO:0000259" key="1">
    <source>
        <dbReference type="Pfam" id="PF00685"/>
    </source>
</evidence>
<dbReference type="GO" id="GO:0008146">
    <property type="term" value="F:sulfotransferase activity"/>
    <property type="evidence" value="ECO:0007669"/>
    <property type="project" value="InterPro"/>
</dbReference>
<dbReference type="InterPro" id="IPR027417">
    <property type="entry name" value="P-loop_NTPase"/>
</dbReference>
<dbReference type="SUPFAM" id="SSF52540">
    <property type="entry name" value="P-loop containing nucleoside triphosphate hydrolases"/>
    <property type="match status" value="1"/>
</dbReference>
<sequence length="472" mass="54964">MRLLTRFQRKKHQVILCGLSLHHEKIKNLLLNAGFNVIGIIDFSANIQLNKIPKNIPLVCSFIGESEKELFFKCFDFCKKNKLRFLHPVCALANIVYPKPLTPKVRIYGFPGSGNMLLRSFLSEHIPHPENSEIENFYCTVGSHFYLLMDDMLKKAMPNTFQAGTIAFDENDTQATYSPLYKDKGMFKFVKKNTGSMMIAGFPLHAFTWERVSVTHNIPHTEFLDFFNKKGYKQIVIIRHPLDTIFSFLSKIGGFGFDRAYQWTIHIAHYHAQYLQHVVRNKKNVFIIRYEDILLADSGALQQLSTYMNLNVKDEEIMAWKDNNLYKKLADVGEGHFKGGGTGKWKTYFTRETFNIFKKLGIIDLANSLGYKISETDFVKSKSHEVEKNNLPFSEMNNRWLIGYLPYWCYRNTEYQHYTTPQKLKLFYYAIGYDSSYMQQLSINSDFSYLLDSSFIKIDESSCDLREIPLPF</sequence>
<reference evidence="2 3" key="1">
    <citation type="journal article" date="2009" name="Infect. Immun.">
        <title>Comparative genomics reveal extensive transposon-mediated genomic plasticity and diversity among potential effector proteins within the genus Coxiella.</title>
        <authorList>
            <person name="Beare P.A."/>
            <person name="Unsworth N."/>
            <person name="Andoh M."/>
            <person name="Voth D.E."/>
            <person name="Omsland A."/>
            <person name="Gilk S.D."/>
            <person name="Williams K.P."/>
            <person name="Sobral B.W."/>
            <person name="Kupko J.J.III."/>
            <person name="Porcella S.F."/>
            <person name="Samuel J.E."/>
            <person name="Heinzen R.A."/>
        </authorList>
    </citation>
    <scope>NUCLEOTIDE SEQUENCE [LARGE SCALE GENOMIC DNA]</scope>
    <source>
        <strain evidence="2 3">Dugway 5J108-111</strain>
    </source>
</reference>
<evidence type="ECO:0000313" key="2">
    <source>
        <dbReference type="EMBL" id="ABS77814.1"/>
    </source>
</evidence>
<feature type="domain" description="Sulfotransferase" evidence="1">
    <location>
        <begin position="104"/>
        <end position="359"/>
    </location>
</feature>
<gene>
    <name evidence="2" type="ordered locus">CBUD_0698</name>
</gene>
<proteinExistence type="predicted"/>
<evidence type="ECO:0000313" key="3">
    <source>
        <dbReference type="Proteomes" id="UP000008555"/>
    </source>
</evidence>
<dbReference type="EMBL" id="CP000733">
    <property type="protein sequence ID" value="ABS77814.1"/>
    <property type="molecule type" value="Genomic_DNA"/>
</dbReference>
<dbReference type="RefSeq" id="WP_011996689.1">
    <property type="nucleotide sequence ID" value="NC_009727.1"/>
</dbReference>
<dbReference type="KEGG" id="cbd:CBUD_0698"/>
<dbReference type="Proteomes" id="UP000008555">
    <property type="component" value="Chromosome"/>
</dbReference>
<dbReference type="InterPro" id="IPR000863">
    <property type="entry name" value="Sulfotransferase_dom"/>
</dbReference>
<dbReference type="HOGENOM" id="CLU_578364_0_0_6"/>
<accession>A9KCA0</accession>
<organism evidence="2 3">
    <name type="scientific">Coxiella burnetii (strain Dugway 5J108-111)</name>
    <dbReference type="NCBI Taxonomy" id="434922"/>
    <lineage>
        <taxon>Bacteria</taxon>
        <taxon>Pseudomonadati</taxon>
        <taxon>Pseudomonadota</taxon>
        <taxon>Gammaproteobacteria</taxon>
        <taxon>Legionellales</taxon>
        <taxon>Coxiellaceae</taxon>
        <taxon>Coxiella</taxon>
    </lineage>
</organism>
<protein>
    <submittedName>
        <fullName evidence="2">Sulfotransferase</fullName>
    </submittedName>
</protein>
<dbReference type="Gene3D" id="3.40.50.300">
    <property type="entry name" value="P-loop containing nucleotide triphosphate hydrolases"/>
    <property type="match status" value="1"/>
</dbReference>